<evidence type="ECO:0000313" key="10">
    <source>
        <dbReference type="Proteomes" id="UP000699975"/>
    </source>
</evidence>
<dbReference type="CDD" id="cd00130">
    <property type="entry name" value="PAS"/>
    <property type="match status" value="1"/>
</dbReference>
<evidence type="ECO:0000256" key="5">
    <source>
        <dbReference type="ARBA" id="ARBA00022741"/>
    </source>
</evidence>
<dbReference type="InterPro" id="IPR011102">
    <property type="entry name" value="Sig_transdc_His_kinase_HWE"/>
</dbReference>
<reference evidence="9 10" key="1">
    <citation type="submission" date="2021-04" db="EMBL/GenBank/DDBJ databases">
        <authorList>
            <person name="Pira H."/>
            <person name="Risdian C."/>
            <person name="Wink J."/>
        </authorList>
    </citation>
    <scope>NUCLEOTIDE SEQUENCE [LARGE SCALE GENOMIC DNA]</scope>
    <source>
        <strain evidence="9 10">WH131</strain>
    </source>
</reference>
<feature type="domain" description="PAS" evidence="8">
    <location>
        <begin position="155"/>
        <end position="224"/>
    </location>
</feature>
<dbReference type="EMBL" id="JAGSPB010000001">
    <property type="protein sequence ID" value="MBV7265316.1"/>
    <property type="molecule type" value="Genomic_DNA"/>
</dbReference>
<keyword evidence="3" id="KW-0597">Phosphoprotein</keyword>
<evidence type="ECO:0000256" key="7">
    <source>
        <dbReference type="ARBA" id="ARBA00022840"/>
    </source>
</evidence>
<evidence type="ECO:0000256" key="3">
    <source>
        <dbReference type="ARBA" id="ARBA00022553"/>
    </source>
</evidence>
<sequence length="470" mass="51602">MDTLDGDEELARTAAFAAKLCAAPIALVSIVEKDRQRFLARTGLEDTETPREWSFCAHAMIGGTATIIRDAREHPTFSDNPLVTGAPHVRFYAGIPLISSEGAPLGTLCVIDTDARPEGLDAFQIEGLEVLAMAVRRRLDAHREFGRASEEIEESTGRVKFVLDSMPDIAWSSAAGGVFDYFNARWEEITGLSRPKSVDDWREAIHPDDYDRTSEKFAEALRNAEMFEDEWRMLHADGSYRWTLSRAIPSTGDPKTARWFGTLTDIDDAHRMSEERELLAGELAHRIKNIFSVVIGLISLRSRGDEVLKVFGDVLAENIRALSRAQEYALRVENPADSDLHGLLAALMEPYGAGNQDTIVITGDHAVVGARATTPLALVFHELATNSAKYGALSVREGRLSVSIKRSETDIAIGWVETGGPQAVAPDRTGFGSRLLMATINNQLGGSIEQDWRDEGLTVLITLPTARLAE</sequence>
<dbReference type="SMART" id="SM00065">
    <property type="entry name" value="GAF"/>
    <property type="match status" value="1"/>
</dbReference>
<dbReference type="InterPro" id="IPR001610">
    <property type="entry name" value="PAC"/>
</dbReference>
<keyword evidence="4" id="KW-0808">Transferase</keyword>
<keyword evidence="10" id="KW-1185">Reference proteome</keyword>
<evidence type="ECO:0000313" key="9">
    <source>
        <dbReference type="EMBL" id="MBV7265316.1"/>
    </source>
</evidence>
<evidence type="ECO:0000256" key="1">
    <source>
        <dbReference type="ARBA" id="ARBA00000085"/>
    </source>
</evidence>
<dbReference type="SMART" id="SM00091">
    <property type="entry name" value="PAS"/>
    <property type="match status" value="1"/>
</dbReference>
<comment type="catalytic activity">
    <reaction evidence="1">
        <text>ATP + protein L-histidine = ADP + protein N-phospho-L-histidine.</text>
        <dbReference type="EC" id="2.7.13.3"/>
    </reaction>
</comment>
<dbReference type="Pfam" id="PF07536">
    <property type="entry name" value="HWE_HK"/>
    <property type="match status" value="1"/>
</dbReference>
<dbReference type="NCBIfam" id="TIGR00229">
    <property type="entry name" value="sensory_box"/>
    <property type="match status" value="1"/>
</dbReference>
<keyword evidence="5" id="KW-0547">Nucleotide-binding</keyword>
<dbReference type="InterPro" id="IPR013655">
    <property type="entry name" value="PAS_fold_3"/>
</dbReference>
<evidence type="ECO:0000256" key="2">
    <source>
        <dbReference type="ARBA" id="ARBA00012438"/>
    </source>
</evidence>
<name>A0ABS6SJY2_9SPHN</name>
<dbReference type="PANTHER" id="PTHR41523">
    <property type="entry name" value="TWO-COMPONENT SYSTEM SENSOR PROTEIN"/>
    <property type="match status" value="1"/>
</dbReference>
<dbReference type="Proteomes" id="UP000699975">
    <property type="component" value="Unassembled WGS sequence"/>
</dbReference>
<dbReference type="PANTHER" id="PTHR41523:SF8">
    <property type="entry name" value="ETHYLENE RESPONSE SENSOR PROTEIN"/>
    <property type="match status" value="1"/>
</dbReference>
<organism evidence="9 10">
    <name type="scientific">Erythrobacter ani</name>
    <dbReference type="NCBI Taxonomy" id="2827235"/>
    <lineage>
        <taxon>Bacteria</taxon>
        <taxon>Pseudomonadati</taxon>
        <taxon>Pseudomonadota</taxon>
        <taxon>Alphaproteobacteria</taxon>
        <taxon>Sphingomonadales</taxon>
        <taxon>Erythrobacteraceae</taxon>
        <taxon>Erythrobacter/Porphyrobacter group</taxon>
        <taxon>Erythrobacter</taxon>
    </lineage>
</organism>
<dbReference type="SMART" id="SM00911">
    <property type="entry name" value="HWE_HK"/>
    <property type="match status" value="1"/>
</dbReference>
<comment type="caution">
    <text evidence="9">The sequence shown here is derived from an EMBL/GenBank/DDBJ whole genome shotgun (WGS) entry which is preliminary data.</text>
</comment>
<accession>A0ABS6SJY2</accession>
<gene>
    <name evidence="9" type="ORF">KCG45_03935</name>
</gene>
<proteinExistence type="predicted"/>
<dbReference type="Pfam" id="PF01590">
    <property type="entry name" value="GAF"/>
    <property type="match status" value="1"/>
</dbReference>
<evidence type="ECO:0000259" key="8">
    <source>
        <dbReference type="PROSITE" id="PS50112"/>
    </source>
</evidence>
<dbReference type="PROSITE" id="PS50112">
    <property type="entry name" value="PAS"/>
    <property type="match status" value="1"/>
</dbReference>
<dbReference type="InterPro" id="IPR000014">
    <property type="entry name" value="PAS"/>
</dbReference>
<keyword evidence="7" id="KW-0067">ATP-binding</keyword>
<dbReference type="SMART" id="SM00086">
    <property type="entry name" value="PAC"/>
    <property type="match status" value="1"/>
</dbReference>
<evidence type="ECO:0000256" key="6">
    <source>
        <dbReference type="ARBA" id="ARBA00022777"/>
    </source>
</evidence>
<dbReference type="EC" id="2.7.13.3" evidence="2"/>
<keyword evidence="6" id="KW-0418">Kinase</keyword>
<protein>
    <recommendedName>
        <fullName evidence="2">histidine kinase</fullName>
        <ecNumber evidence="2">2.7.13.3</ecNumber>
    </recommendedName>
</protein>
<dbReference type="Pfam" id="PF08447">
    <property type="entry name" value="PAS_3"/>
    <property type="match status" value="1"/>
</dbReference>
<dbReference type="InterPro" id="IPR003018">
    <property type="entry name" value="GAF"/>
</dbReference>
<evidence type="ECO:0000256" key="4">
    <source>
        <dbReference type="ARBA" id="ARBA00022679"/>
    </source>
</evidence>